<keyword evidence="5 8" id="KW-0378">Hydrolase</keyword>
<evidence type="ECO:0000313" key="8">
    <source>
        <dbReference type="EMBL" id="CCU80240.1"/>
    </source>
</evidence>
<dbReference type="STRING" id="1293054.HSACCH_01958"/>
<dbReference type="SUPFAM" id="SSF56784">
    <property type="entry name" value="HAD-like"/>
    <property type="match status" value="1"/>
</dbReference>
<dbReference type="PANTHER" id="PTHR21485">
    <property type="entry name" value="HAD SUPERFAMILY MEMBERS CMAS AND KDSC"/>
    <property type="match status" value="1"/>
</dbReference>
<dbReference type="NCBIfam" id="TIGR01670">
    <property type="entry name" value="KdsC-phosphatas"/>
    <property type="match status" value="1"/>
</dbReference>
<evidence type="ECO:0000256" key="2">
    <source>
        <dbReference type="ARBA" id="ARBA00005893"/>
    </source>
</evidence>
<dbReference type="Proteomes" id="UP000012063">
    <property type="component" value="Unassembled WGS sequence"/>
</dbReference>
<dbReference type="NCBIfam" id="TIGR01662">
    <property type="entry name" value="HAD-SF-IIIA"/>
    <property type="match status" value="1"/>
</dbReference>
<feature type="binding site" evidence="7">
    <location>
        <position position="103"/>
    </location>
    <ligand>
        <name>Mg(2+)</name>
        <dbReference type="ChEBI" id="CHEBI:18420"/>
    </ligand>
</feature>
<dbReference type="InterPro" id="IPR006549">
    <property type="entry name" value="HAD-SF_hydro_IIIA"/>
</dbReference>
<dbReference type="Pfam" id="PF08282">
    <property type="entry name" value="Hydrolase_3"/>
    <property type="match status" value="1"/>
</dbReference>
<dbReference type="RefSeq" id="WP_005489579.1">
    <property type="nucleotide sequence ID" value="NZ_CAUI01000021.1"/>
</dbReference>
<evidence type="ECO:0000313" key="9">
    <source>
        <dbReference type="Proteomes" id="UP000012063"/>
    </source>
</evidence>
<dbReference type="AlphaFoldDB" id="M5E2L7"/>
<dbReference type="GO" id="GO:0046872">
    <property type="term" value="F:metal ion binding"/>
    <property type="evidence" value="ECO:0007669"/>
    <property type="project" value="UniProtKB-KW"/>
</dbReference>
<keyword evidence="6 7" id="KW-0460">Magnesium</keyword>
<dbReference type="EMBL" id="CAUI01000021">
    <property type="protein sequence ID" value="CCU80240.1"/>
    <property type="molecule type" value="Genomic_DNA"/>
</dbReference>
<feature type="binding site" evidence="7">
    <location>
        <position position="12"/>
    </location>
    <ligand>
        <name>substrate</name>
    </ligand>
</feature>
<comment type="similarity">
    <text evidence="2">Belongs to the KdsC family.</text>
</comment>
<keyword evidence="4 7" id="KW-0479">Metal-binding</keyword>
<name>M5E2L7_9FIRM</name>
<comment type="cofactor">
    <cofactor evidence="1 7">
        <name>Mg(2+)</name>
        <dbReference type="ChEBI" id="CHEBI:18420"/>
    </cofactor>
</comment>
<organism evidence="8 9">
    <name type="scientific">Halanaerobium saccharolyticum subsp. saccharolyticum DSM 6643</name>
    <dbReference type="NCBI Taxonomy" id="1293054"/>
    <lineage>
        <taxon>Bacteria</taxon>
        <taxon>Bacillati</taxon>
        <taxon>Bacillota</taxon>
        <taxon>Clostridia</taxon>
        <taxon>Halanaerobiales</taxon>
        <taxon>Halanaerobiaceae</taxon>
        <taxon>Halanaerobium</taxon>
    </lineage>
</organism>
<dbReference type="EC" id="3.1.3.45" evidence="8"/>
<gene>
    <name evidence="8" type="ORF">HSACCH_01958</name>
</gene>
<dbReference type="GO" id="GO:0008781">
    <property type="term" value="F:N-acylneuraminate cytidylyltransferase activity"/>
    <property type="evidence" value="ECO:0007669"/>
    <property type="project" value="TreeGrafter"/>
</dbReference>
<dbReference type="eggNOG" id="COG1778">
    <property type="taxonomic scope" value="Bacteria"/>
</dbReference>
<dbReference type="GO" id="GO:0019143">
    <property type="term" value="F:3-deoxy-manno-octulosonate-8-phosphatase activity"/>
    <property type="evidence" value="ECO:0007669"/>
    <property type="project" value="UniProtKB-EC"/>
</dbReference>
<reference evidence="9" key="1">
    <citation type="journal article" date="2013" name="Genome Announc.">
        <title>Genome Sequence of Halanaerobium saccharolyticum subsp. saccharolyticum Strain DSM 6643T, a Halophilic Hydrogen-Producing Bacterium.</title>
        <authorList>
            <person name="Kivisto A."/>
            <person name="Larjo A."/>
            <person name="Ciranna A."/>
            <person name="Santala V."/>
            <person name="Roos C."/>
            <person name="Karp M."/>
        </authorList>
    </citation>
    <scope>NUCLEOTIDE SEQUENCE [LARGE SCALE GENOMIC DNA]</scope>
    <source>
        <strain evidence="9">DSM 6643</strain>
    </source>
</reference>
<evidence type="ECO:0000256" key="5">
    <source>
        <dbReference type="ARBA" id="ARBA00022801"/>
    </source>
</evidence>
<feature type="binding site" evidence="7">
    <location>
        <position position="10"/>
    </location>
    <ligand>
        <name>Mg(2+)</name>
        <dbReference type="ChEBI" id="CHEBI:18420"/>
    </ligand>
</feature>
<keyword evidence="9" id="KW-1185">Reference proteome</keyword>
<dbReference type="Gene3D" id="3.40.50.1000">
    <property type="entry name" value="HAD superfamily/HAD-like"/>
    <property type="match status" value="1"/>
</dbReference>
<sequence length="170" mass="18778">MKDINTIFLDVDGTLTDGKVYLDNGKNEFKAFDVKDGLMVVSAIKMGYDVIIMTGRKSEVVARRAAELGIEEYYQGVRNKKQALEKLMEEKGINYGNLAYLGDDLNDFAVMKEARFAGCPADAAEEVKEISDLISEFSGGAGAVREILTYLLKAKGEYHKVVERFSGEGN</sequence>
<dbReference type="SFLD" id="SFLDS00003">
    <property type="entry name" value="Haloacid_Dehalogenase"/>
    <property type="match status" value="1"/>
</dbReference>
<dbReference type="InterPro" id="IPR023214">
    <property type="entry name" value="HAD_sf"/>
</dbReference>
<dbReference type="FunFam" id="3.40.50.1000:FF:000029">
    <property type="entry name" value="3-deoxy-D-manno-octulosonate 8-phosphate phosphatase KdsC"/>
    <property type="match status" value="1"/>
</dbReference>
<evidence type="ECO:0000256" key="4">
    <source>
        <dbReference type="ARBA" id="ARBA00022723"/>
    </source>
</evidence>
<dbReference type="InterPro" id="IPR050793">
    <property type="entry name" value="CMP-NeuNAc_synthase"/>
</dbReference>
<proteinExistence type="inferred from homology"/>
<dbReference type="PANTHER" id="PTHR21485:SF3">
    <property type="entry name" value="N-ACYLNEURAMINATE CYTIDYLYLTRANSFERASE"/>
    <property type="match status" value="1"/>
</dbReference>
<dbReference type="InterPro" id="IPR010023">
    <property type="entry name" value="KdsC_fam"/>
</dbReference>
<dbReference type="SFLD" id="SFLDG01138">
    <property type="entry name" value="C1.6.2:_Deoxy-d-mannose-octulo"/>
    <property type="match status" value="1"/>
</dbReference>
<comment type="caution">
    <text evidence="8">The sequence shown here is derived from an EMBL/GenBank/DDBJ whole genome shotgun (WGS) entry which is preliminary data.</text>
</comment>
<protein>
    <submittedName>
        <fullName evidence="8">3-deoxy-D-manno-octulosonate 8-phosphate phosphatase</fullName>
        <ecNumber evidence="8">3.1.3.45</ecNumber>
    </submittedName>
</protein>
<evidence type="ECO:0000256" key="3">
    <source>
        <dbReference type="ARBA" id="ARBA00011881"/>
    </source>
</evidence>
<dbReference type="PIRSF" id="PIRSF006118">
    <property type="entry name" value="KDO8-P_Ptase"/>
    <property type="match status" value="1"/>
</dbReference>
<evidence type="ECO:0000256" key="1">
    <source>
        <dbReference type="ARBA" id="ARBA00001946"/>
    </source>
</evidence>
<dbReference type="InterPro" id="IPR036412">
    <property type="entry name" value="HAD-like_sf"/>
</dbReference>
<evidence type="ECO:0000256" key="7">
    <source>
        <dbReference type="PIRSR" id="PIRSR006118-2"/>
    </source>
</evidence>
<dbReference type="InParanoid" id="M5E2L7"/>
<comment type="subunit">
    <text evidence="3">Homotetramer.</text>
</comment>
<dbReference type="SFLD" id="SFLDG01136">
    <property type="entry name" value="C1.6:_Phosphoserine_Phosphatas"/>
    <property type="match status" value="1"/>
</dbReference>
<dbReference type="OrthoDB" id="9781413at2"/>
<accession>M5E2L7</accession>
<evidence type="ECO:0000256" key="6">
    <source>
        <dbReference type="ARBA" id="ARBA00022842"/>
    </source>
</evidence>